<dbReference type="Pfam" id="PF00069">
    <property type="entry name" value="Pkinase"/>
    <property type="match status" value="1"/>
</dbReference>
<proteinExistence type="predicted"/>
<name>A0A118JHW1_CYNCS</name>
<dbReference type="GO" id="GO:0005886">
    <property type="term" value="C:plasma membrane"/>
    <property type="evidence" value="ECO:0007669"/>
    <property type="project" value="UniProtKB-SubCell"/>
</dbReference>
<evidence type="ECO:0000256" key="3">
    <source>
        <dbReference type="ARBA" id="ARBA00023136"/>
    </source>
</evidence>
<feature type="domain" description="Protein kinase" evidence="5">
    <location>
        <begin position="1"/>
        <end position="111"/>
    </location>
</feature>
<evidence type="ECO:0000256" key="1">
    <source>
        <dbReference type="ARBA" id="ARBA00004193"/>
    </source>
</evidence>
<dbReference type="GO" id="GO:0005524">
    <property type="term" value="F:ATP binding"/>
    <property type="evidence" value="ECO:0007669"/>
    <property type="project" value="InterPro"/>
</dbReference>
<dbReference type="Proteomes" id="UP000243975">
    <property type="component" value="Unassembled WGS sequence"/>
</dbReference>
<keyword evidence="2" id="KW-0723">Serine/threonine-protein kinase</keyword>
<evidence type="ECO:0000313" key="7">
    <source>
        <dbReference type="Proteomes" id="UP000243975"/>
    </source>
</evidence>
<dbReference type="GO" id="GO:0004674">
    <property type="term" value="F:protein serine/threonine kinase activity"/>
    <property type="evidence" value="ECO:0007669"/>
    <property type="project" value="UniProtKB-KW"/>
</dbReference>
<dbReference type="PANTHER" id="PTHR47985:SF90">
    <property type="entry name" value="RECEPTOR SERINE_THREONINE KINASE"/>
    <property type="match status" value="1"/>
</dbReference>
<protein>
    <submittedName>
        <fullName evidence="6">Armadillo-like helical</fullName>
    </submittedName>
</protein>
<organism evidence="6 7">
    <name type="scientific">Cynara cardunculus var. scolymus</name>
    <name type="common">Globe artichoke</name>
    <name type="synonym">Cynara scolymus</name>
    <dbReference type="NCBI Taxonomy" id="59895"/>
    <lineage>
        <taxon>Eukaryota</taxon>
        <taxon>Viridiplantae</taxon>
        <taxon>Streptophyta</taxon>
        <taxon>Embryophyta</taxon>
        <taxon>Tracheophyta</taxon>
        <taxon>Spermatophyta</taxon>
        <taxon>Magnoliopsida</taxon>
        <taxon>eudicotyledons</taxon>
        <taxon>Gunneridae</taxon>
        <taxon>Pentapetalae</taxon>
        <taxon>asterids</taxon>
        <taxon>campanulids</taxon>
        <taxon>Asterales</taxon>
        <taxon>Asteraceae</taxon>
        <taxon>Carduoideae</taxon>
        <taxon>Cardueae</taxon>
        <taxon>Carduinae</taxon>
        <taxon>Cynara</taxon>
    </lineage>
</organism>
<accession>A0A118JHW1</accession>
<sequence length="111" mass="12190">MFGVGDVVLPEELCCPAHIGNADTSVTADILQRLSGDFVTLAMNKYASNVVEKDTARGLAYLHEGMDFQIIFRDFKSSNILLDDQWNAKLSDFGLAQLGPKEGLTHVTICR</sequence>
<gene>
    <name evidence="6" type="ORF">Ccrd_025578</name>
</gene>
<dbReference type="AlphaFoldDB" id="A0A118JHW1"/>
<keyword evidence="4" id="KW-0449">Lipoprotein</keyword>
<dbReference type="EMBL" id="LEKV01006537">
    <property type="protein sequence ID" value="KVH73494.1"/>
    <property type="molecule type" value="Genomic_DNA"/>
</dbReference>
<keyword evidence="3" id="KW-0472">Membrane</keyword>
<dbReference type="InterPro" id="IPR000719">
    <property type="entry name" value="Prot_kinase_dom"/>
</dbReference>
<comment type="subcellular location">
    <subcellularLocation>
        <location evidence="1">Cell membrane</location>
        <topology evidence="1">Lipid-anchor</topology>
    </subcellularLocation>
</comment>
<keyword evidence="2" id="KW-0418">Kinase</keyword>
<dbReference type="Gene3D" id="1.10.510.10">
    <property type="entry name" value="Transferase(Phosphotransferase) domain 1"/>
    <property type="match status" value="1"/>
</dbReference>
<dbReference type="PANTHER" id="PTHR47985">
    <property type="entry name" value="OS07G0668900 PROTEIN"/>
    <property type="match status" value="1"/>
</dbReference>
<dbReference type="InterPro" id="IPR011009">
    <property type="entry name" value="Kinase-like_dom_sf"/>
</dbReference>
<keyword evidence="2" id="KW-0808">Transferase</keyword>
<reference evidence="6 7" key="1">
    <citation type="journal article" date="2016" name="Sci. Rep.">
        <title>The genome sequence of the outbreeding globe artichoke constructed de novo incorporating a phase-aware low-pass sequencing strategy of F1 progeny.</title>
        <authorList>
            <person name="Scaglione D."/>
            <person name="Reyes-Chin-Wo S."/>
            <person name="Acquadro A."/>
            <person name="Froenicke L."/>
            <person name="Portis E."/>
            <person name="Beitel C."/>
            <person name="Tirone M."/>
            <person name="Mauro R."/>
            <person name="Lo Monaco A."/>
            <person name="Mauromicale G."/>
            <person name="Faccioli P."/>
            <person name="Cattivelli L."/>
            <person name="Rieseberg L."/>
            <person name="Michelmore R."/>
            <person name="Lanteri S."/>
        </authorList>
    </citation>
    <scope>NUCLEOTIDE SEQUENCE [LARGE SCALE GENOMIC DNA]</scope>
    <source>
        <strain evidence="6">2C</strain>
    </source>
</reference>
<comment type="caution">
    <text evidence="6">The sequence shown here is derived from an EMBL/GenBank/DDBJ whole genome shotgun (WGS) entry which is preliminary data.</text>
</comment>
<evidence type="ECO:0000256" key="2">
    <source>
        <dbReference type="ARBA" id="ARBA00022527"/>
    </source>
</evidence>
<dbReference type="Gramene" id="KVH73494">
    <property type="protein sequence ID" value="KVH73494"/>
    <property type="gene ID" value="Ccrd_025578"/>
</dbReference>
<evidence type="ECO:0000259" key="5">
    <source>
        <dbReference type="PROSITE" id="PS50011"/>
    </source>
</evidence>
<dbReference type="PROSITE" id="PS50011">
    <property type="entry name" value="PROTEIN_KINASE_DOM"/>
    <property type="match status" value="1"/>
</dbReference>
<dbReference type="SUPFAM" id="SSF56112">
    <property type="entry name" value="Protein kinase-like (PK-like)"/>
    <property type="match status" value="1"/>
</dbReference>
<keyword evidence="7" id="KW-1185">Reference proteome</keyword>
<evidence type="ECO:0000256" key="4">
    <source>
        <dbReference type="ARBA" id="ARBA00023288"/>
    </source>
</evidence>
<evidence type="ECO:0000313" key="6">
    <source>
        <dbReference type="EMBL" id="KVH73494.1"/>
    </source>
</evidence>